<dbReference type="Proteomes" id="UP000619355">
    <property type="component" value="Unassembled WGS sequence"/>
</dbReference>
<evidence type="ECO:0000313" key="4">
    <source>
        <dbReference type="Proteomes" id="UP000619355"/>
    </source>
</evidence>
<sequence>MTHPPKSSTAPPPAGAAGAAAAPGIPAQPGPPVHPATPVLPAPSGAGVPPARRTAFAEGVERLRAAATTEPGRLRIIGAVLAVLVVAFGAVTAWQTSERSAAADDVLHRSQPLSSGAAGIYRSLADANTAASSGFLAGGQENAASRQRYEKDIRTAAGGLVTAAANAEPGSASEATIARLNRLLPEYKGLIERARTYNRQGYPVGGAYLRYANEKMQKEMLPAAEDLYTTENRRLDADYADATPYPWAAIALGLLALAALGWAQHRMYRRTNRVLNHGLVAATAAATVALLWLVVGHAVARSGLDGSYAHGIRSLNVLHDARIASLKARGNENLSLVARGAETITVDGKPYDAYYYDFDKDMGVLGKGLTEAARLADDQGGTAPVRAAEGSMAVWKQRHAAARDEDENGNYQQALDKVIGAKGATGECFDSVDRSLARAIDHEQAEFQQAAGDGRDAMAGLPAGAAVLAVLAAAGAVAGIGRRLSEYR</sequence>
<reference evidence="4" key="1">
    <citation type="journal article" date="2019" name="Int. J. Syst. Evol. Microbiol.">
        <title>The Global Catalogue of Microorganisms (GCM) 10K type strain sequencing project: providing services to taxonomists for standard genome sequencing and annotation.</title>
        <authorList>
            <consortium name="The Broad Institute Genomics Platform"/>
            <consortium name="The Broad Institute Genome Sequencing Center for Infectious Disease"/>
            <person name="Wu L."/>
            <person name="Ma J."/>
        </authorList>
    </citation>
    <scope>NUCLEOTIDE SEQUENCE [LARGE SCALE GENOMIC DNA]</scope>
    <source>
        <strain evidence="4">JCM 4253</strain>
    </source>
</reference>
<keyword evidence="4" id="KW-1185">Reference proteome</keyword>
<feature type="transmembrane region" description="Helical" evidence="2">
    <location>
        <begin position="74"/>
        <end position="94"/>
    </location>
</feature>
<keyword evidence="2" id="KW-1133">Transmembrane helix</keyword>
<evidence type="ECO:0008006" key="5">
    <source>
        <dbReference type="Google" id="ProtNLM"/>
    </source>
</evidence>
<evidence type="ECO:0000256" key="1">
    <source>
        <dbReference type="SAM" id="MobiDB-lite"/>
    </source>
</evidence>
<feature type="transmembrane region" description="Helical" evidence="2">
    <location>
        <begin position="275"/>
        <end position="295"/>
    </location>
</feature>
<protein>
    <recommendedName>
        <fullName evidence="5">Secreted protein</fullName>
    </recommendedName>
</protein>
<organism evidence="3 4">
    <name type="scientific">Streptomyces capoamus</name>
    <dbReference type="NCBI Taxonomy" id="68183"/>
    <lineage>
        <taxon>Bacteria</taxon>
        <taxon>Bacillati</taxon>
        <taxon>Actinomycetota</taxon>
        <taxon>Actinomycetes</taxon>
        <taxon>Kitasatosporales</taxon>
        <taxon>Streptomycetaceae</taxon>
        <taxon>Streptomyces</taxon>
    </lineage>
</organism>
<accession>A0A919KFU3</accession>
<comment type="caution">
    <text evidence="3">The sequence shown here is derived from an EMBL/GenBank/DDBJ whole genome shotgun (WGS) entry which is preliminary data.</text>
</comment>
<feature type="region of interest" description="Disordered" evidence="1">
    <location>
        <begin position="1"/>
        <end position="51"/>
    </location>
</feature>
<dbReference type="AlphaFoldDB" id="A0A919KFU3"/>
<feature type="transmembrane region" description="Helical" evidence="2">
    <location>
        <begin position="245"/>
        <end position="263"/>
    </location>
</feature>
<evidence type="ECO:0000313" key="3">
    <source>
        <dbReference type="EMBL" id="GHG73288.1"/>
    </source>
</evidence>
<keyword evidence="2" id="KW-0812">Transmembrane</keyword>
<feature type="transmembrane region" description="Helical" evidence="2">
    <location>
        <begin position="461"/>
        <end position="481"/>
    </location>
</feature>
<gene>
    <name evidence="3" type="ORF">GCM10018980_69600</name>
</gene>
<dbReference type="EMBL" id="BNBF01000032">
    <property type="protein sequence ID" value="GHG73288.1"/>
    <property type="molecule type" value="Genomic_DNA"/>
</dbReference>
<dbReference type="RefSeq" id="WP_370467656.1">
    <property type="nucleotide sequence ID" value="NZ_BNBF01000032.1"/>
</dbReference>
<name>A0A919KFU3_9ACTN</name>
<feature type="compositionally biased region" description="Low complexity" evidence="1">
    <location>
        <begin position="15"/>
        <end position="25"/>
    </location>
</feature>
<keyword evidence="2" id="KW-0472">Membrane</keyword>
<feature type="compositionally biased region" description="Pro residues" evidence="1">
    <location>
        <begin position="26"/>
        <end position="41"/>
    </location>
</feature>
<evidence type="ECO:0000256" key="2">
    <source>
        <dbReference type="SAM" id="Phobius"/>
    </source>
</evidence>
<proteinExistence type="predicted"/>